<dbReference type="PANTHER" id="PTHR38340:SF1">
    <property type="entry name" value="S-LAYER PROTEIN"/>
    <property type="match status" value="1"/>
</dbReference>
<evidence type="ECO:0000256" key="2">
    <source>
        <dbReference type="ARBA" id="ARBA00022525"/>
    </source>
</evidence>
<comment type="caution">
    <text evidence="4">The sequence shown here is derived from an EMBL/GenBank/DDBJ whole genome shotgun (WGS) entry which is preliminary data.</text>
</comment>
<keyword evidence="3" id="KW-0106">Calcium</keyword>
<dbReference type="GO" id="GO:0005576">
    <property type="term" value="C:extracellular region"/>
    <property type="evidence" value="ECO:0007669"/>
    <property type="project" value="UniProtKB-SubCell"/>
</dbReference>
<proteinExistence type="predicted"/>
<comment type="subcellular location">
    <subcellularLocation>
        <location evidence="1">Secreted</location>
    </subcellularLocation>
</comment>
<dbReference type="PROSITE" id="PS00330">
    <property type="entry name" value="HEMOLYSIN_CALCIUM"/>
    <property type="match status" value="3"/>
</dbReference>
<evidence type="ECO:0000313" key="4">
    <source>
        <dbReference type="EMBL" id="POZ49953.1"/>
    </source>
</evidence>
<keyword evidence="2" id="KW-0964">Secreted</keyword>
<accession>A0A2S5CGL4</accession>
<name>A0A2S5CGL4_9GAMM</name>
<dbReference type="InterPro" id="IPR018511">
    <property type="entry name" value="Hemolysin-typ_Ca-bd_CS"/>
</dbReference>
<evidence type="ECO:0000256" key="1">
    <source>
        <dbReference type="ARBA" id="ARBA00004613"/>
    </source>
</evidence>
<sequence>MYGGNAKDTLNGGAGADTIYGGDGNDKLDGGLGNDYLVGGNGNDVYIVDSSEDTIVENANEGIDTVNSSVSYSLIGTSVENLTLTGGEALDAIGNAYSNSLTGNSAANSLSALSGDDKLDGGEGLDILIGGVGKDSIVLTEIVAVTDKVVVAAGDSKVTGYDTVIGFSLGNSVTDTTADQLDLANTTIAGDVSAIDGVNSGIIKSHAISNGIISFDDADSFSSELTLTQSNFSNVLSYLQGNIKAGETVAFDALGNTYVFQDGGITDTLVQLTGVTASNLNTAGLAAGGVWLV</sequence>
<evidence type="ECO:0000256" key="3">
    <source>
        <dbReference type="ARBA" id="ARBA00022837"/>
    </source>
</evidence>
<dbReference type="SUPFAM" id="SSF51120">
    <property type="entry name" value="beta-Roll"/>
    <property type="match status" value="2"/>
</dbReference>
<dbReference type="EMBL" id="PGFZ01000018">
    <property type="protein sequence ID" value="POZ49953.1"/>
    <property type="molecule type" value="Genomic_DNA"/>
</dbReference>
<dbReference type="PRINTS" id="PR00313">
    <property type="entry name" value="CABNDNGRPT"/>
</dbReference>
<dbReference type="PANTHER" id="PTHR38340">
    <property type="entry name" value="S-LAYER PROTEIN"/>
    <property type="match status" value="1"/>
</dbReference>
<dbReference type="Gene3D" id="2.150.10.10">
    <property type="entry name" value="Serralysin-like metalloprotease, C-terminal"/>
    <property type="match status" value="1"/>
</dbReference>
<evidence type="ECO:0000313" key="5">
    <source>
        <dbReference type="Proteomes" id="UP000237423"/>
    </source>
</evidence>
<dbReference type="InterPro" id="IPR011049">
    <property type="entry name" value="Serralysin-like_metalloprot_C"/>
</dbReference>
<protein>
    <submittedName>
        <fullName evidence="4">Calcium-binding protein</fullName>
    </submittedName>
</protein>
<dbReference type="Pfam" id="PF00353">
    <property type="entry name" value="HemolysinCabind"/>
    <property type="match status" value="2"/>
</dbReference>
<dbReference type="Proteomes" id="UP000237423">
    <property type="component" value="Unassembled WGS sequence"/>
</dbReference>
<dbReference type="InterPro" id="IPR001343">
    <property type="entry name" value="Hemolysn_Ca-bd"/>
</dbReference>
<dbReference type="InterPro" id="IPR050557">
    <property type="entry name" value="RTX_toxin/Mannuronan_C5-epim"/>
</dbReference>
<dbReference type="GO" id="GO:0005509">
    <property type="term" value="F:calcium ion binding"/>
    <property type="evidence" value="ECO:0007669"/>
    <property type="project" value="InterPro"/>
</dbReference>
<reference evidence="4 5" key="1">
    <citation type="submission" date="2017-11" db="EMBL/GenBank/DDBJ databases">
        <title>Draft Genome Sequence of Methylobacter psychrotolerans Sph1T, an Obligate Methanotroph from Low-Temperature Environments.</title>
        <authorList>
            <person name="Oshkin I.Y."/>
            <person name="Miroshnikov K."/>
            <person name="Belova S.E."/>
            <person name="Korzhenkov A."/>
            <person name="Toshchakov S.V."/>
            <person name="Dedysh S.N."/>
        </authorList>
    </citation>
    <scope>NUCLEOTIDE SEQUENCE [LARGE SCALE GENOMIC DNA]</scope>
    <source>
        <strain evidence="4 5">Sph1</strain>
    </source>
</reference>
<gene>
    <name evidence="4" type="ORF">AADEFJLK_04233</name>
</gene>
<dbReference type="AlphaFoldDB" id="A0A2S5CGL4"/>
<organism evidence="4 5">
    <name type="scientific">Methylovulum psychrotolerans</name>
    <dbReference type="NCBI Taxonomy" id="1704499"/>
    <lineage>
        <taxon>Bacteria</taxon>
        <taxon>Pseudomonadati</taxon>
        <taxon>Pseudomonadota</taxon>
        <taxon>Gammaproteobacteria</taxon>
        <taxon>Methylococcales</taxon>
        <taxon>Methylococcaceae</taxon>
        <taxon>Methylovulum</taxon>
    </lineage>
</organism>